<reference evidence="1 2" key="1">
    <citation type="submission" date="2015-03" db="EMBL/GenBank/DDBJ databases">
        <title>Genomics and transcriptomics of the oil-accumulating basidiomycete yeast T. oleaginosus allow insights into substrate utilization and the diverse evolutionary trajectories of mating systems in fungi.</title>
        <authorList>
            <consortium name="DOE Joint Genome Institute"/>
            <person name="Kourist R."/>
            <person name="Kracht O."/>
            <person name="Bracharz F."/>
            <person name="Lipzen A."/>
            <person name="Nolan M."/>
            <person name="Ohm R."/>
            <person name="Grigoriev I."/>
            <person name="Sun S."/>
            <person name="Heitman J."/>
            <person name="Bruck T."/>
            <person name="Nowrousian M."/>
        </authorList>
    </citation>
    <scope>NUCLEOTIDE SEQUENCE [LARGE SCALE GENOMIC DNA]</scope>
    <source>
        <strain evidence="1 2">IBC0246</strain>
    </source>
</reference>
<dbReference type="Proteomes" id="UP000053611">
    <property type="component" value="Unassembled WGS sequence"/>
</dbReference>
<protein>
    <submittedName>
        <fullName evidence="1">Uncharacterized protein</fullName>
    </submittedName>
</protein>
<proteinExistence type="predicted"/>
<dbReference type="GeneID" id="28979978"/>
<sequence>MADSRPGKVAPPCLSRLVSLYSRASALPSPRGLAGPTRGGGLRLAAWIVDRGLWIVARGPPSPKQLMTAQSLPLTAYGPRPTAHGPRLTAHGSWFTASGCQCCSGCGYGCGSRPSVILTPELNA</sequence>
<organism evidence="1 2">
    <name type="scientific">Cutaneotrichosporon oleaginosum</name>
    <dbReference type="NCBI Taxonomy" id="879819"/>
    <lineage>
        <taxon>Eukaryota</taxon>
        <taxon>Fungi</taxon>
        <taxon>Dikarya</taxon>
        <taxon>Basidiomycota</taxon>
        <taxon>Agaricomycotina</taxon>
        <taxon>Tremellomycetes</taxon>
        <taxon>Trichosporonales</taxon>
        <taxon>Trichosporonaceae</taxon>
        <taxon>Cutaneotrichosporon</taxon>
    </lineage>
</organism>
<keyword evidence="2" id="KW-1185">Reference proteome</keyword>
<evidence type="ECO:0000313" key="2">
    <source>
        <dbReference type="Proteomes" id="UP000053611"/>
    </source>
</evidence>
<evidence type="ECO:0000313" key="1">
    <source>
        <dbReference type="EMBL" id="KLT41492.1"/>
    </source>
</evidence>
<gene>
    <name evidence="1" type="ORF">CC85DRAFT_119551</name>
</gene>
<dbReference type="AlphaFoldDB" id="A0A0J0XK97"/>
<dbReference type="EMBL" id="KQ087217">
    <property type="protein sequence ID" value="KLT41492.1"/>
    <property type="molecule type" value="Genomic_DNA"/>
</dbReference>
<dbReference type="RefSeq" id="XP_018277983.1">
    <property type="nucleotide sequence ID" value="XM_018419375.1"/>
</dbReference>
<accession>A0A0J0XK97</accession>
<name>A0A0J0XK97_9TREE</name>